<evidence type="ECO:0000313" key="14">
    <source>
        <dbReference type="Proteomes" id="UP000519004"/>
    </source>
</evidence>
<keyword evidence="14" id="KW-1185">Reference proteome</keyword>
<evidence type="ECO:0000256" key="11">
    <source>
        <dbReference type="SAM" id="Phobius"/>
    </source>
</evidence>
<feature type="transmembrane region" description="Helical" evidence="11">
    <location>
        <begin position="849"/>
        <end position="867"/>
    </location>
</feature>
<dbReference type="PRINTS" id="PR00119">
    <property type="entry name" value="CATATPASE"/>
</dbReference>
<dbReference type="InterPro" id="IPR001757">
    <property type="entry name" value="P_typ_ATPase"/>
</dbReference>
<dbReference type="InterPro" id="IPR050510">
    <property type="entry name" value="Cation_transp_ATPase_P-type"/>
</dbReference>
<dbReference type="GO" id="GO:0006883">
    <property type="term" value="P:intracellular sodium ion homeostasis"/>
    <property type="evidence" value="ECO:0007669"/>
    <property type="project" value="TreeGrafter"/>
</dbReference>
<dbReference type="SUPFAM" id="SSF56784">
    <property type="entry name" value="HAD-like"/>
    <property type="match status" value="1"/>
</dbReference>
<evidence type="ECO:0000256" key="2">
    <source>
        <dbReference type="ARBA" id="ARBA00005675"/>
    </source>
</evidence>
<dbReference type="Gene3D" id="3.40.1110.10">
    <property type="entry name" value="Calcium-transporting ATPase, cytoplasmic domain N"/>
    <property type="match status" value="1"/>
</dbReference>
<gene>
    <name evidence="13" type="ORF">HNQ58_001760</name>
</gene>
<dbReference type="GO" id="GO:0005391">
    <property type="term" value="F:P-type sodium:potassium-exchanging transporter activity"/>
    <property type="evidence" value="ECO:0007669"/>
    <property type="project" value="TreeGrafter"/>
</dbReference>
<dbReference type="InterPro" id="IPR023214">
    <property type="entry name" value="HAD_sf"/>
</dbReference>
<keyword evidence="6" id="KW-0067">ATP-binding</keyword>
<evidence type="ECO:0000256" key="4">
    <source>
        <dbReference type="ARBA" id="ARBA00022692"/>
    </source>
</evidence>
<proteinExistence type="inferred from homology"/>
<evidence type="ECO:0000256" key="10">
    <source>
        <dbReference type="ARBA" id="ARBA00023136"/>
    </source>
</evidence>
<evidence type="ECO:0000256" key="8">
    <source>
        <dbReference type="ARBA" id="ARBA00022967"/>
    </source>
</evidence>
<dbReference type="Pfam" id="PF13246">
    <property type="entry name" value="Cation_ATPase"/>
    <property type="match status" value="1"/>
</dbReference>
<keyword evidence="3" id="KW-0597">Phosphoprotein</keyword>
<dbReference type="GO" id="GO:0012505">
    <property type="term" value="C:endomembrane system"/>
    <property type="evidence" value="ECO:0007669"/>
    <property type="project" value="UniProtKB-SubCell"/>
</dbReference>
<feature type="transmembrane region" description="Helical" evidence="11">
    <location>
        <begin position="90"/>
        <end position="106"/>
    </location>
</feature>
<dbReference type="PRINTS" id="PR00120">
    <property type="entry name" value="HATPASE"/>
</dbReference>
<dbReference type="PANTHER" id="PTHR43294">
    <property type="entry name" value="SODIUM/POTASSIUM-TRANSPORTING ATPASE SUBUNIT ALPHA"/>
    <property type="match status" value="1"/>
</dbReference>
<evidence type="ECO:0000256" key="1">
    <source>
        <dbReference type="ARBA" id="ARBA00004127"/>
    </source>
</evidence>
<dbReference type="SFLD" id="SFLDF00027">
    <property type="entry name" value="p-type_atpase"/>
    <property type="match status" value="1"/>
</dbReference>
<dbReference type="Pfam" id="PF00122">
    <property type="entry name" value="E1-E2_ATPase"/>
    <property type="match status" value="1"/>
</dbReference>
<accession>A0A7W7Y0L2</accession>
<evidence type="ECO:0000256" key="3">
    <source>
        <dbReference type="ARBA" id="ARBA00022553"/>
    </source>
</evidence>
<dbReference type="GO" id="GO:1902600">
    <property type="term" value="P:proton transmembrane transport"/>
    <property type="evidence" value="ECO:0007669"/>
    <property type="project" value="TreeGrafter"/>
</dbReference>
<dbReference type="Gene3D" id="1.20.1110.10">
    <property type="entry name" value="Calcium-transporting ATPase, transmembrane domain"/>
    <property type="match status" value="1"/>
</dbReference>
<dbReference type="SUPFAM" id="SSF81653">
    <property type="entry name" value="Calcium ATPase, transduction domain A"/>
    <property type="match status" value="1"/>
</dbReference>
<dbReference type="SFLD" id="SFLDG00002">
    <property type="entry name" value="C1.7:_P-type_atpase_like"/>
    <property type="match status" value="1"/>
</dbReference>
<feature type="transmembrane region" description="Helical" evidence="11">
    <location>
        <begin position="742"/>
        <end position="765"/>
    </location>
</feature>
<comment type="subcellular location">
    <subcellularLocation>
        <location evidence="1">Endomembrane system</location>
        <topology evidence="1">Multi-pass membrane protein</topology>
    </subcellularLocation>
</comment>
<dbReference type="GO" id="GO:1990573">
    <property type="term" value="P:potassium ion import across plasma membrane"/>
    <property type="evidence" value="ECO:0007669"/>
    <property type="project" value="TreeGrafter"/>
</dbReference>
<evidence type="ECO:0000256" key="5">
    <source>
        <dbReference type="ARBA" id="ARBA00022741"/>
    </source>
</evidence>
<dbReference type="GO" id="GO:0036376">
    <property type="term" value="P:sodium ion export across plasma membrane"/>
    <property type="evidence" value="ECO:0007669"/>
    <property type="project" value="TreeGrafter"/>
</dbReference>
<organism evidence="13 14">
    <name type="scientific">Rehaibacterium terrae</name>
    <dbReference type="NCBI Taxonomy" id="1341696"/>
    <lineage>
        <taxon>Bacteria</taxon>
        <taxon>Pseudomonadati</taxon>
        <taxon>Pseudomonadota</taxon>
        <taxon>Gammaproteobacteria</taxon>
        <taxon>Lysobacterales</taxon>
        <taxon>Lysobacteraceae</taxon>
        <taxon>Rehaibacterium</taxon>
    </lineage>
</organism>
<reference evidence="13 14" key="1">
    <citation type="submission" date="2020-08" db="EMBL/GenBank/DDBJ databases">
        <title>Genomic Encyclopedia of Type Strains, Phase IV (KMG-IV): sequencing the most valuable type-strain genomes for metagenomic binning, comparative biology and taxonomic classification.</title>
        <authorList>
            <person name="Goeker M."/>
        </authorList>
    </citation>
    <scope>NUCLEOTIDE SEQUENCE [LARGE SCALE GENOMIC DNA]</scope>
    <source>
        <strain evidence="13 14">DSM 25897</strain>
    </source>
</reference>
<dbReference type="InterPro" id="IPR006068">
    <property type="entry name" value="ATPase_P-typ_cation-transptr_C"/>
</dbReference>
<comment type="caution">
    <text evidence="13">The sequence shown here is derived from an EMBL/GenBank/DDBJ whole genome shotgun (WGS) entry which is preliminary data.</text>
</comment>
<dbReference type="PROSITE" id="PS00154">
    <property type="entry name" value="ATPASE_E1_E2"/>
    <property type="match status" value="1"/>
</dbReference>
<dbReference type="FunFam" id="2.70.150.10:FF:000160">
    <property type="entry name" value="Sarcoplasmic/endoplasmic reticulum calcium ATPase 1"/>
    <property type="match status" value="1"/>
</dbReference>
<dbReference type="InterPro" id="IPR004014">
    <property type="entry name" value="ATPase_P-typ_cation-transptr_N"/>
</dbReference>
<keyword evidence="4 11" id="KW-0812">Transmembrane</keyword>
<dbReference type="InterPro" id="IPR059000">
    <property type="entry name" value="ATPase_P-type_domA"/>
</dbReference>
<dbReference type="InterPro" id="IPR023298">
    <property type="entry name" value="ATPase_P-typ_TM_dom_sf"/>
</dbReference>
<dbReference type="GO" id="GO:0030007">
    <property type="term" value="P:intracellular potassium ion homeostasis"/>
    <property type="evidence" value="ECO:0007669"/>
    <property type="project" value="TreeGrafter"/>
</dbReference>
<evidence type="ECO:0000259" key="12">
    <source>
        <dbReference type="SMART" id="SM00831"/>
    </source>
</evidence>
<dbReference type="Pfam" id="PF00689">
    <property type="entry name" value="Cation_ATPase_C"/>
    <property type="match status" value="1"/>
</dbReference>
<dbReference type="GO" id="GO:0016887">
    <property type="term" value="F:ATP hydrolysis activity"/>
    <property type="evidence" value="ECO:0007669"/>
    <property type="project" value="InterPro"/>
</dbReference>
<keyword evidence="9 11" id="KW-1133">Transmembrane helix</keyword>
<feature type="transmembrane region" description="Helical" evidence="11">
    <location>
        <begin position="771"/>
        <end position="791"/>
    </location>
</feature>
<dbReference type="GO" id="GO:0005524">
    <property type="term" value="F:ATP binding"/>
    <property type="evidence" value="ECO:0007669"/>
    <property type="project" value="UniProtKB-KW"/>
</dbReference>
<dbReference type="AlphaFoldDB" id="A0A7W7Y0L2"/>
<keyword evidence="5" id="KW-0547">Nucleotide-binding</keyword>
<dbReference type="InterPro" id="IPR008250">
    <property type="entry name" value="ATPase_P-typ_transduc_dom_A_sf"/>
</dbReference>
<comment type="similarity">
    <text evidence="2">Belongs to the cation transport ATPase (P-type) (TC 3.A.3) family. Type IIA subfamily.</text>
</comment>
<evidence type="ECO:0000256" key="9">
    <source>
        <dbReference type="ARBA" id="ARBA00022989"/>
    </source>
</evidence>
<feature type="transmembrane region" description="Helical" evidence="11">
    <location>
        <begin position="62"/>
        <end position="84"/>
    </location>
</feature>
<evidence type="ECO:0000256" key="6">
    <source>
        <dbReference type="ARBA" id="ARBA00022840"/>
    </source>
</evidence>
<dbReference type="PANTHER" id="PTHR43294:SF20">
    <property type="entry name" value="P-TYPE ATPASE"/>
    <property type="match status" value="1"/>
</dbReference>
<dbReference type="SFLD" id="SFLDS00003">
    <property type="entry name" value="Haloacid_Dehalogenase"/>
    <property type="match status" value="1"/>
</dbReference>
<dbReference type="InterPro" id="IPR023299">
    <property type="entry name" value="ATPase_P-typ_cyto_dom_N"/>
</dbReference>
<keyword evidence="7" id="KW-0460">Magnesium</keyword>
<dbReference type="Pfam" id="PF00690">
    <property type="entry name" value="Cation_ATPase_N"/>
    <property type="match status" value="1"/>
</dbReference>
<dbReference type="Proteomes" id="UP000519004">
    <property type="component" value="Unassembled WGS sequence"/>
</dbReference>
<keyword evidence="10 11" id="KW-0472">Membrane</keyword>
<dbReference type="Gene3D" id="3.40.50.1000">
    <property type="entry name" value="HAD superfamily/HAD-like"/>
    <property type="match status" value="1"/>
</dbReference>
<dbReference type="InterPro" id="IPR036412">
    <property type="entry name" value="HAD-like_sf"/>
</dbReference>
<dbReference type="RefSeq" id="WP_183948525.1">
    <property type="nucleotide sequence ID" value="NZ_JACHHX010000011.1"/>
</dbReference>
<feature type="transmembrane region" description="Helical" evidence="11">
    <location>
        <begin position="668"/>
        <end position="694"/>
    </location>
</feature>
<sequence length="872" mass="92080">MPESSASRASPPVWHALPVDECLSVLCTHRGGLTADDAERRLADLGPNALPSPPRRPAWRRLLAQFHNVLIHLLLVAGVAAAALGHPVDAAVIFGVVVVNALIGFVQEGKAQHAMEAIGRMLAPKARVLRDGHRRTLDAECLVPGDVVLLKAGDRVPADLRLIESQGLRIDEAALTGESVPVEKCTATVAEDTALAERVGMAYAGTMVAGGQGVGVVVATANATELGRISALLGRVQPLTTPLLRQIEHFGRRLSVVIVSLAVAMVVLGWLLHDTPLLAGFMAGVALAVAAIPEGLPAIITITLAMGVRRMAARQAVIRRLPAVETLGAVSVICTDKTGTLTCNELVAARIGLADAAWAAEQAGARAPALLEAAVLCNEAAADGHDGDPIERALIRLAQAAGVDVAARREAHPRLALLPFSSDYKFMATRHPGRICLKGAPETVLARCDRQRVGDDEQPLDTDHWHALLDAMARDGLRVLALAEKRLDDDAACLDLAMVERGLCLLGLVAFIDPPRPEVPDAIAACRSAGIAVKMITGDHAATAAAIARALEIAGDDGVLTGPELDRLDDRALAERVEAVNVYARATPEHKLRLVTALQACGRVVAMTGDGANDAPALKRADIGVAMGIKGTEAARQAAEMVLADDNFATIVAGVEEGRGVYDNIRKALMFILPTNAAQALIILLAVLAGLAVLPLTPVLILWVNLVTSVTLALSLAFEPLEAGVMKRAPRSPTQGLLGGYIVWRVVFVGALLTAMSFAGFLLWVDGGGEPALARTVALNMLVAGSVAYLFNSRRWTAPGWTPEALLANPWAWLSVAVLALLQAAVTYWPPAQAVFGTQGLGWREWGWIAALSAALFIVVELEKAWLRRWMN</sequence>
<feature type="transmembrane region" description="Helical" evidence="11">
    <location>
        <begin position="254"/>
        <end position="272"/>
    </location>
</feature>
<evidence type="ECO:0000313" key="13">
    <source>
        <dbReference type="EMBL" id="MBB5015850.1"/>
    </source>
</evidence>
<feature type="transmembrane region" description="Helical" evidence="11">
    <location>
        <begin position="700"/>
        <end position="721"/>
    </location>
</feature>
<evidence type="ECO:0000256" key="7">
    <source>
        <dbReference type="ARBA" id="ARBA00022842"/>
    </source>
</evidence>
<keyword evidence="8" id="KW-1278">Translocase</keyword>
<feature type="transmembrane region" description="Helical" evidence="11">
    <location>
        <begin position="278"/>
        <end position="305"/>
    </location>
</feature>
<dbReference type="NCBIfam" id="TIGR01494">
    <property type="entry name" value="ATPase_P-type"/>
    <property type="match status" value="2"/>
</dbReference>
<dbReference type="EMBL" id="JACHHX010000011">
    <property type="protein sequence ID" value="MBB5015850.1"/>
    <property type="molecule type" value="Genomic_DNA"/>
</dbReference>
<name>A0A7W7Y0L2_9GAMM</name>
<dbReference type="Gene3D" id="2.70.150.10">
    <property type="entry name" value="Calcium-transporting ATPase, cytoplasmic transduction domain A"/>
    <property type="match status" value="1"/>
</dbReference>
<dbReference type="SMART" id="SM00831">
    <property type="entry name" value="Cation_ATPase_N"/>
    <property type="match status" value="1"/>
</dbReference>
<dbReference type="GO" id="GO:0005886">
    <property type="term" value="C:plasma membrane"/>
    <property type="evidence" value="ECO:0007669"/>
    <property type="project" value="TreeGrafter"/>
</dbReference>
<feature type="domain" description="Cation-transporting P-type ATPase N-terminal" evidence="12">
    <location>
        <begin position="13"/>
        <end position="86"/>
    </location>
</feature>
<protein>
    <submittedName>
        <fullName evidence="13">Calcium-translocating P-type ATPase</fullName>
    </submittedName>
</protein>
<dbReference type="SUPFAM" id="SSF81665">
    <property type="entry name" value="Calcium ATPase, transmembrane domain M"/>
    <property type="match status" value="1"/>
</dbReference>
<dbReference type="InterPro" id="IPR044492">
    <property type="entry name" value="P_typ_ATPase_HD_dom"/>
</dbReference>
<dbReference type="SUPFAM" id="SSF81660">
    <property type="entry name" value="Metal cation-transporting ATPase, ATP-binding domain N"/>
    <property type="match status" value="1"/>
</dbReference>
<feature type="transmembrane region" description="Helical" evidence="11">
    <location>
        <begin position="811"/>
        <end position="829"/>
    </location>
</feature>
<dbReference type="InterPro" id="IPR018303">
    <property type="entry name" value="ATPase_P-typ_P_site"/>
</dbReference>